<dbReference type="EMBL" id="JAEKJZ010000001">
    <property type="protein sequence ID" value="MBN9670409.1"/>
    <property type="molecule type" value="Genomic_DNA"/>
</dbReference>
<feature type="transmembrane region" description="Helical" evidence="9">
    <location>
        <begin position="447"/>
        <end position="470"/>
    </location>
</feature>
<keyword evidence="3" id="KW-0328">Glycosyltransferase</keyword>
<feature type="transmembrane region" description="Helical" evidence="9">
    <location>
        <begin position="309"/>
        <end position="331"/>
    </location>
</feature>
<dbReference type="GO" id="GO:0010041">
    <property type="term" value="P:response to iron(III) ion"/>
    <property type="evidence" value="ECO:0007669"/>
    <property type="project" value="TreeGrafter"/>
</dbReference>
<keyword evidence="6 9" id="KW-1133">Transmembrane helix</keyword>
<evidence type="ECO:0000313" key="11">
    <source>
        <dbReference type="EMBL" id="MBN9670409.1"/>
    </source>
</evidence>
<dbReference type="InterPro" id="IPR038731">
    <property type="entry name" value="RgtA/B/C-like"/>
</dbReference>
<evidence type="ECO:0000256" key="3">
    <source>
        <dbReference type="ARBA" id="ARBA00022676"/>
    </source>
</evidence>
<keyword evidence="5 9" id="KW-0812">Transmembrane</keyword>
<feature type="transmembrane region" description="Helical" evidence="9">
    <location>
        <begin position="423"/>
        <end position="440"/>
    </location>
</feature>
<keyword evidence="2" id="KW-1003">Cell membrane</keyword>
<name>A0A939J474_9HYPH</name>
<evidence type="ECO:0000256" key="7">
    <source>
        <dbReference type="ARBA" id="ARBA00023136"/>
    </source>
</evidence>
<feature type="transmembrane region" description="Helical" evidence="9">
    <location>
        <begin position="393"/>
        <end position="417"/>
    </location>
</feature>
<feature type="transmembrane region" description="Helical" evidence="9">
    <location>
        <begin position="230"/>
        <end position="249"/>
    </location>
</feature>
<dbReference type="PANTHER" id="PTHR33908">
    <property type="entry name" value="MANNOSYLTRANSFERASE YKCB-RELATED"/>
    <property type="match status" value="1"/>
</dbReference>
<dbReference type="InterPro" id="IPR050297">
    <property type="entry name" value="LipidA_mod_glycosyltrf_83"/>
</dbReference>
<evidence type="ECO:0000256" key="2">
    <source>
        <dbReference type="ARBA" id="ARBA00022475"/>
    </source>
</evidence>
<sequence length="604" mass="64601">MTAGEPGTATSRETFAPGGSAEEQAHPEIGAQPVRKPVWLRLFGHDISAPFLLVLLSLVLFAPGQWTVPPLDRDEPRFTQATKQMLETDNYIDIRFQDQARYKKPVGIYWLQAAAVKLTGHGSDAPLWTYRIPSIVGAVLSVLASFWMARAFMGPAGALLVGGFVGLAIIVGVEARLAKTDAMLFATIIVAQGALARIWLKDRGQRLWALSFVFWTALAASVLIKGPVGLMVVGLTTIGLMVLGRKAAWFRGASPVIGVLWFLLLVSPWFVAIWIATDGAFFTEAIGKDLLGKVGQGQEGHGAPPLTHLGAMFGIFWPLPTFFLIALPLMWKERHSPLVVFAVSWFVPSWIVFELVATKLPHYTMPLLPALVLPVAAAMIDGAGTQAKSWVRWVGAVLLALPPIGLAAVSFAGPFVLGTWPSPPGVVIVSIGAVVALAAARRVLRGPLLYAVPATAATAMCVAVGVWGFVGPALTPIWVSPRLVEALDTIPGCADRTGRQVVTSGFHEPSFIFLEGTGTRILSPKKAAVFLSSPDDGEPASCRVAAIESREEPAFLKAAKEIGLVPEVRKRVEGLNINGGDKVDIALYQKADTPTDAENGNEEQ</sequence>
<feature type="transmembrane region" description="Helical" evidence="9">
    <location>
        <begin position="42"/>
        <end position="62"/>
    </location>
</feature>
<evidence type="ECO:0000256" key="6">
    <source>
        <dbReference type="ARBA" id="ARBA00022989"/>
    </source>
</evidence>
<evidence type="ECO:0000256" key="5">
    <source>
        <dbReference type="ARBA" id="ARBA00022692"/>
    </source>
</evidence>
<evidence type="ECO:0000313" key="12">
    <source>
        <dbReference type="Proteomes" id="UP000664096"/>
    </source>
</evidence>
<dbReference type="PANTHER" id="PTHR33908:SF3">
    <property type="entry name" value="UNDECAPRENYL PHOSPHATE-ALPHA-4-AMINO-4-DEOXY-L-ARABINOSE ARABINOSYL TRANSFERASE"/>
    <property type="match status" value="1"/>
</dbReference>
<proteinExistence type="predicted"/>
<feature type="transmembrane region" description="Helical" evidence="9">
    <location>
        <begin position="338"/>
        <end position="357"/>
    </location>
</feature>
<keyword evidence="7 9" id="KW-0472">Membrane</keyword>
<dbReference type="GO" id="GO:0016763">
    <property type="term" value="F:pentosyltransferase activity"/>
    <property type="evidence" value="ECO:0007669"/>
    <property type="project" value="TreeGrafter"/>
</dbReference>
<dbReference type="Pfam" id="PF13231">
    <property type="entry name" value="PMT_2"/>
    <property type="match status" value="1"/>
</dbReference>
<organism evidence="11 12">
    <name type="scientific">Roseibium aggregatum</name>
    <dbReference type="NCBI Taxonomy" id="187304"/>
    <lineage>
        <taxon>Bacteria</taxon>
        <taxon>Pseudomonadati</taxon>
        <taxon>Pseudomonadota</taxon>
        <taxon>Alphaproteobacteria</taxon>
        <taxon>Hyphomicrobiales</taxon>
        <taxon>Stappiaceae</taxon>
        <taxon>Roseibium</taxon>
    </lineage>
</organism>
<protein>
    <submittedName>
        <fullName evidence="11">Glycosyltransferase family 39 protein</fullName>
    </submittedName>
</protein>
<evidence type="ECO:0000256" key="1">
    <source>
        <dbReference type="ARBA" id="ARBA00004651"/>
    </source>
</evidence>
<evidence type="ECO:0000256" key="8">
    <source>
        <dbReference type="SAM" id="MobiDB-lite"/>
    </source>
</evidence>
<feature type="transmembrane region" description="Helical" evidence="9">
    <location>
        <begin position="363"/>
        <end position="381"/>
    </location>
</feature>
<feature type="transmembrane region" description="Helical" evidence="9">
    <location>
        <begin position="156"/>
        <end position="176"/>
    </location>
</feature>
<feature type="region of interest" description="Disordered" evidence="8">
    <location>
        <begin position="1"/>
        <end position="28"/>
    </location>
</feature>
<keyword evidence="4" id="KW-0808">Transferase</keyword>
<feature type="transmembrane region" description="Helical" evidence="9">
    <location>
        <begin position="182"/>
        <end position="200"/>
    </location>
</feature>
<gene>
    <name evidence="11" type="ORF">JF539_08675</name>
</gene>
<dbReference type="GO" id="GO:0009103">
    <property type="term" value="P:lipopolysaccharide biosynthetic process"/>
    <property type="evidence" value="ECO:0007669"/>
    <property type="project" value="TreeGrafter"/>
</dbReference>
<evidence type="ECO:0000259" key="10">
    <source>
        <dbReference type="Pfam" id="PF13231"/>
    </source>
</evidence>
<evidence type="ECO:0000256" key="9">
    <source>
        <dbReference type="SAM" id="Phobius"/>
    </source>
</evidence>
<dbReference type="Proteomes" id="UP000664096">
    <property type="component" value="Unassembled WGS sequence"/>
</dbReference>
<reference evidence="11" key="1">
    <citation type="submission" date="2020-12" db="EMBL/GenBank/DDBJ databases">
        <title>Oil enriched cultivation method for isolating marine PHA-producing bacteria.</title>
        <authorList>
            <person name="Zheng W."/>
            <person name="Yu S."/>
            <person name="Huang Y."/>
        </authorList>
    </citation>
    <scope>NUCLEOTIDE SEQUENCE</scope>
    <source>
        <strain evidence="11">SY-2-12</strain>
    </source>
</reference>
<comment type="caution">
    <text evidence="11">The sequence shown here is derived from an EMBL/GenBank/DDBJ whole genome shotgun (WGS) entry which is preliminary data.</text>
</comment>
<dbReference type="AlphaFoldDB" id="A0A939J474"/>
<accession>A0A939J474</accession>
<feature type="transmembrane region" description="Helical" evidence="9">
    <location>
        <begin position="128"/>
        <end position="149"/>
    </location>
</feature>
<feature type="transmembrane region" description="Helical" evidence="9">
    <location>
        <begin position="256"/>
        <end position="276"/>
    </location>
</feature>
<evidence type="ECO:0000256" key="4">
    <source>
        <dbReference type="ARBA" id="ARBA00022679"/>
    </source>
</evidence>
<dbReference type="GO" id="GO:0005886">
    <property type="term" value="C:plasma membrane"/>
    <property type="evidence" value="ECO:0007669"/>
    <property type="project" value="UniProtKB-SubCell"/>
</dbReference>
<feature type="domain" description="Glycosyltransferase RgtA/B/C/D-like" evidence="10">
    <location>
        <begin position="103"/>
        <end position="270"/>
    </location>
</feature>
<comment type="subcellular location">
    <subcellularLocation>
        <location evidence="1">Cell membrane</location>
        <topology evidence="1">Multi-pass membrane protein</topology>
    </subcellularLocation>
</comment>
<feature type="transmembrane region" description="Helical" evidence="9">
    <location>
        <begin position="207"/>
        <end position="224"/>
    </location>
</feature>